<keyword evidence="4" id="KW-1185">Reference proteome</keyword>
<comment type="caution">
    <text evidence="3">The sequence shown here is derived from an EMBL/GenBank/DDBJ whole genome shotgun (WGS) entry which is preliminary data.</text>
</comment>
<name>A0ABS4AUC1_9PROT</name>
<evidence type="ECO:0000259" key="2">
    <source>
        <dbReference type="Pfam" id="PF00266"/>
    </source>
</evidence>
<keyword evidence="3" id="KW-0808">Transferase</keyword>
<organism evidence="3 4">
    <name type="scientific">Roseomonas nitratireducens</name>
    <dbReference type="NCBI Taxonomy" id="2820810"/>
    <lineage>
        <taxon>Bacteria</taxon>
        <taxon>Pseudomonadati</taxon>
        <taxon>Pseudomonadota</taxon>
        <taxon>Alphaproteobacteria</taxon>
        <taxon>Acetobacterales</taxon>
        <taxon>Roseomonadaceae</taxon>
        <taxon>Roseomonas</taxon>
    </lineage>
</organism>
<dbReference type="SUPFAM" id="SSF53383">
    <property type="entry name" value="PLP-dependent transferases"/>
    <property type="match status" value="1"/>
</dbReference>
<evidence type="ECO:0000313" key="3">
    <source>
        <dbReference type="EMBL" id="MBP0464959.1"/>
    </source>
</evidence>
<gene>
    <name evidence="3" type="ORF">J5Y09_13635</name>
</gene>
<accession>A0ABS4AUC1</accession>
<dbReference type="PANTHER" id="PTHR43586:SF15">
    <property type="entry name" value="BLR3095 PROTEIN"/>
    <property type="match status" value="1"/>
</dbReference>
<reference evidence="3 4" key="1">
    <citation type="submission" date="2021-03" db="EMBL/GenBank/DDBJ databases">
        <authorList>
            <person name="So Y."/>
        </authorList>
    </citation>
    <scope>NUCLEOTIDE SEQUENCE [LARGE SCALE GENOMIC DNA]</scope>
    <source>
        <strain evidence="3 4">PWR1</strain>
    </source>
</reference>
<sequence>MLPCQRALFDIPRDVAWLNAAAWSPLPLAVQAAGHAGVARKGRPWEVDPGLSAAQHERARRAAAALIGASGEDVALIPSVSYGVATAGKIFVPPPGSRVLVLEDDHASPVLEWMARAPAQGFVVETVARPSDGDWTAAVEAAIARPGAPPVSLASISSVHWSDGGVIDLGRVAPMLRAAGAALLVDATHAAGVMPIDVAVIDPDFLIFPTYKWVLGPYGRAFIYIAKRRQDGVPLEQTPFGRRAVSSERSPYLADLAYAPTARRFDMGERDHFVGLEMAAVGMEMMAGWGQAAIAARCAMLNDRLEAGLAAAGAILPRRALRAPHILCAAFPGGMPADLPERLAALNAFAAPRLGRLRISPHVYNDEEDVDRFVDAFRRVARRAA</sequence>
<dbReference type="RefSeq" id="WP_209352352.1">
    <property type="nucleotide sequence ID" value="NZ_JAGIYZ010000012.1"/>
</dbReference>
<dbReference type="InterPro" id="IPR015424">
    <property type="entry name" value="PyrdxlP-dep_Trfase"/>
</dbReference>
<dbReference type="GO" id="GO:0008483">
    <property type="term" value="F:transaminase activity"/>
    <property type="evidence" value="ECO:0007669"/>
    <property type="project" value="UniProtKB-KW"/>
</dbReference>
<dbReference type="InterPro" id="IPR015421">
    <property type="entry name" value="PyrdxlP-dep_Trfase_major"/>
</dbReference>
<evidence type="ECO:0000256" key="1">
    <source>
        <dbReference type="ARBA" id="ARBA00022898"/>
    </source>
</evidence>
<dbReference type="InterPro" id="IPR015422">
    <property type="entry name" value="PyrdxlP-dep_Trfase_small"/>
</dbReference>
<proteinExistence type="predicted"/>
<evidence type="ECO:0000313" key="4">
    <source>
        <dbReference type="Proteomes" id="UP000680815"/>
    </source>
</evidence>
<keyword evidence="3" id="KW-0032">Aminotransferase</keyword>
<dbReference type="Gene3D" id="3.90.1150.10">
    <property type="entry name" value="Aspartate Aminotransferase, domain 1"/>
    <property type="match status" value="1"/>
</dbReference>
<keyword evidence="1" id="KW-0663">Pyridoxal phosphate</keyword>
<dbReference type="EMBL" id="JAGIYZ010000012">
    <property type="protein sequence ID" value="MBP0464959.1"/>
    <property type="molecule type" value="Genomic_DNA"/>
</dbReference>
<protein>
    <submittedName>
        <fullName evidence="3">Aminotransferase class V-fold PLP-dependent enzyme</fullName>
    </submittedName>
</protein>
<dbReference type="Gene3D" id="3.40.640.10">
    <property type="entry name" value="Type I PLP-dependent aspartate aminotransferase-like (Major domain)"/>
    <property type="match status" value="1"/>
</dbReference>
<dbReference type="InterPro" id="IPR000192">
    <property type="entry name" value="Aminotrans_V_dom"/>
</dbReference>
<dbReference type="Proteomes" id="UP000680815">
    <property type="component" value="Unassembled WGS sequence"/>
</dbReference>
<feature type="domain" description="Aminotransferase class V" evidence="2">
    <location>
        <begin position="54"/>
        <end position="373"/>
    </location>
</feature>
<dbReference type="PANTHER" id="PTHR43586">
    <property type="entry name" value="CYSTEINE DESULFURASE"/>
    <property type="match status" value="1"/>
</dbReference>
<dbReference type="Pfam" id="PF00266">
    <property type="entry name" value="Aminotran_5"/>
    <property type="match status" value="1"/>
</dbReference>